<name>A0A2Z7CCH6_9LAMI</name>
<gene>
    <name evidence="2" type="ORF">F511_39568</name>
</gene>
<protein>
    <submittedName>
        <fullName evidence="2">Ubiquitin carboxyl-terminal hydrolase 8-like</fullName>
    </submittedName>
</protein>
<evidence type="ECO:0000256" key="1">
    <source>
        <dbReference type="SAM" id="MobiDB-lite"/>
    </source>
</evidence>
<accession>A0A2Z7CCH6</accession>
<proteinExistence type="predicted"/>
<dbReference type="GO" id="GO:0016787">
    <property type="term" value="F:hydrolase activity"/>
    <property type="evidence" value="ECO:0007669"/>
    <property type="project" value="UniProtKB-KW"/>
</dbReference>
<dbReference type="AlphaFoldDB" id="A0A2Z7CCH6"/>
<reference evidence="2 3" key="1">
    <citation type="journal article" date="2015" name="Proc. Natl. Acad. Sci. U.S.A.">
        <title>The resurrection genome of Boea hygrometrica: A blueprint for survival of dehydration.</title>
        <authorList>
            <person name="Xiao L."/>
            <person name="Yang G."/>
            <person name="Zhang L."/>
            <person name="Yang X."/>
            <person name="Zhao S."/>
            <person name="Ji Z."/>
            <person name="Zhou Q."/>
            <person name="Hu M."/>
            <person name="Wang Y."/>
            <person name="Chen M."/>
            <person name="Xu Y."/>
            <person name="Jin H."/>
            <person name="Xiao X."/>
            <person name="Hu G."/>
            <person name="Bao F."/>
            <person name="Hu Y."/>
            <person name="Wan P."/>
            <person name="Li L."/>
            <person name="Deng X."/>
            <person name="Kuang T."/>
            <person name="Xiang C."/>
            <person name="Zhu J.K."/>
            <person name="Oliver M.J."/>
            <person name="He Y."/>
        </authorList>
    </citation>
    <scope>NUCLEOTIDE SEQUENCE [LARGE SCALE GENOMIC DNA]</scope>
    <source>
        <strain evidence="3">cv. XS01</strain>
    </source>
</reference>
<evidence type="ECO:0000313" key="3">
    <source>
        <dbReference type="Proteomes" id="UP000250235"/>
    </source>
</evidence>
<sequence length="501" mass="57005">MINVTAVESWASTLTVFTNESERLVETGSDTEDEMETAMKEESEPLRKVLETSVSPISDDESLSIEEHLAQIPDGMMLPSLTAEDPTKIKFCREIKIRGVEDGDWYKENIPKIDATDKGKKPLREPDTVKGHPAREQFQFICGDIDFLILLREKVITKMTSFFHSFSLRNLKAMQSVKDIFSKEKNMLVWAETDSLKKAVQRRMFIIAKYRELLHKFLVARHTNLVLGQPTTAIDQQILDLLSGAHQQAVRTLLKQMRTHGLQWTRSYSSMLFEEPNIERGFFIPRSHKTIFSTCWIRNLRKVEGSWLVEDGYDRVVYIVPIGPVMGDVSVPRRIIDTVSYRIQIIDVISVHSSDSSTSSTSSSHNQLDSRVNSPMNEETSANKIDFLVDTAVDGETPVTHISLPAVDTTDVTESLSQLRASITRLSVNQLKTSSKIGDLQNHLLFKIKNLEKAFKEALSDQEQVYRNLMQSARQEAKFQQTALSLELLSLRKWLGHKMLS</sequence>
<keyword evidence="2" id="KW-0378">Hydrolase</keyword>
<dbReference type="EMBL" id="KQ997016">
    <property type="protein sequence ID" value="KZV44395.1"/>
    <property type="molecule type" value="Genomic_DNA"/>
</dbReference>
<keyword evidence="3" id="KW-1185">Reference proteome</keyword>
<feature type="compositionally biased region" description="Polar residues" evidence="1">
    <location>
        <begin position="366"/>
        <end position="376"/>
    </location>
</feature>
<feature type="compositionally biased region" description="Low complexity" evidence="1">
    <location>
        <begin position="354"/>
        <end position="365"/>
    </location>
</feature>
<feature type="region of interest" description="Disordered" evidence="1">
    <location>
        <begin position="354"/>
        <end position="376"/>
    </location>
</feature>
<dbReference type="Proteomes" id="UP000250235">
    <property type="component" value="Unassembled WGS sequence"/>
</dbReference>
<evidence type="ECO:0000313" key="2">
    <source>
        <dbReference type="EMBL" id="KZV44395.1"/>
    </source>
</evidence>
<organism evidence="2 3">
    <name type="scientific">Dorcoceras hygrometricum</name>
    <dbReference type="NCBI Taxonomy" id="472368"/>
    <lineage>
        <taxon>Eukaryota</taxon>
        <taxon>Viridiplantae</taxon>
        <taxon>Streptophyta</taxon>
        <taxon>Embryophyta</taxon>
        <taxon>Tracheophyta</taxon>
        <taxon>Spermatophyta</taxon>
        <taxon>Magnoliopsida</taxon>
        <taxon>eudicotyledons</taxon>
        <taxon>Gunneridae</taxon>
        <taxon>Pentapetalae</taxon>
        <taxon>asterids</taxon>
        <taxon>lamiids</taxon>
        <taxon>Lamiales</taxon>
        <taxon>Gesneriaceae</taxon>
        <taxon>Didymocarpoideae</taxon>
        <taxon>Trichosporeae</taxon>
        <taxon>Loxocarpinae</taxon>
        <taxon>Dorcoceras</taxon>
    </lineage>
</organism>